<accession>F8E1A2</accession>
<protein>
    <submittedName>
        <fullName evidence="3">Hypothetical phage protein</fullName>
    </submittedName>
</protein>
<dbReference type="STRING" id="662755.CRES_0910"/>
<dbReference type="KEGG" id="crd:CRES_0910"/>
<keyword evidence="4" id="KW-1185">Reference proteome</keyword>
<feature type="domain" description="DUF3644" evidence="1">
    <location>
        <begin position="19"/>
        <end position="199"/>
    </location>
</feature>
<dbReference type="InterPro" id="IPR022104">
    <property type="entry name" value="DUF3644"/>
</dbReference>
<evidence type="ECO:0000313" key="3">
    <source>
        <dbReference type="EMBL" id="AEI09266.1"/>
    </source>
</evidence>
<dbReference type="Pfam" id="PF12358">
    <property type="entry name" value="DUF3644"/>
    <property type="match status" value="1"/>
</dbReference>
<evidence type="ECO:0000259" key="1">
    <source>
        <dbReference type="Pfam" id="PF12358"/>
    </source>
</evidence>
<proteinExistence type="predicted"/>
<dbReference type="AlphaFoldDB" id="F8E1A2"/>
<feature type="domain" description="EC042-2821-like Restriction Endonuclease-like" evidence="2">
    <location>
        <begin position="252"/>
        <end position="329"/>
    </location>
</feature>
<reference evidence="3 4" key="1">
    <citation type="journal article" date="2012" name="BMC Genomics">
        <title>Complete genome sequence, lifestyle, and multi-drug resistance of the human pathogen Corynebacterium resistens DSM 45100 isolated from blood samples of a leukemia patient.</title>
        <authorList>
            <person name="Schroder J."/>
            <person name="Maus I."/>
            <person name="Meyer K."/>
            <person name="Wordemann S."/>
            <person name="Blom J."/>
            <person name="Jaenicke S."/>
            <person name="Schneider J."/>
            <person name="Trost E."/>
            <person name="Tauch A."/>
        </authorList>
    </citation>
    <scope>NUCLEOTIDE SEQUENCE [LARGE SCALE GENOMIC DNA]</scope>
    <source>
        <strain evidence="4">DSM 45100 / JCM 12819 / CCUG 50093 / GTC 2026 / SICGH 158</strain>
    </source>
</reference>
<sequence length="345" mass="40028">MSLRKMLLMARPYVSHKKLCDNSRAAMLAAIEVYNKPQTTYREQVVTVLVVNAWELILKAALRKSRKNIFYKKKRGEYYRSLSLEHCIAEMDKYRLWPETVDGDGVRANLHILTDYRNKIIHLYVADDLNSVLYMFLQQSIVNYRDFVLAIFDKDLADDITWTLLPLAARTPSDTIRSLRVDGDVKSAQVVEDFLRDLRQIIGKAESLGADMGRIAIVQEINLQSGKKISRADLEVAINQGAPTTIVQRKVDPNDTHPFSAGELVERANEVRKHGRKLTMHDLTCMAWRHGLREDTKYAWRGKHNPSWVWSGDALSFLKNQTDEDFDRVREEYKNYLREKRRGKK</sequence>
<name>F8E1A2_CORRG</name>
<gene>
    <name evidence="3" type="ordered locus">CRES_0910</name>
</gene>
<evidence type="ECO:0000259" key="2">
    <source>
        <dbReference type="Pfam" id="PF18740"/>
    </source>
</evidence>
<organism evidence="3 4">
    <name type="scientific">Corynebacterium resistens (strain DSM 45100 / JCM 12819 / GTC 2026 / SICGH 158)</name>
    <dbReference type="NCBI Taxonomy" id="662755"/>
    <lineage>
        <taxon>Bacteria</taxon>
        <taxon>Bacillati</taxon>
        <taxon>Actinomycetota</taxon>
        <taxon>Actinomycetes</taxon>
        <taxon>Mycobacteriales</taxon>
        <taxon>Corynebacteriaceae</taxon>
        <taxon>Corynebacterium</taxon>
    </lineage>
</organism>
<dbReference type="HOGENOM" id="CLU_068677_0_0_11"/>
<evidence type="ECO:0000313" key="4">
    <source>
        <dbReference type="Proteomes" id="UP000000492"/>
    </source>
</evidence>
<dbReference type="InterPro" id="IPR049530">
    <property type="entry name" value="EC042_2821"/>
</dbReference>
<dbReference type="Pfam" id="PF18740">
    <property type="entry name" value="EC042_2821"/>
    <property type="match status" value="1"/>
</dbReference>
<dbReference type="EMBL" id="CP002857">
    <property type="protein sequence ID" value="AEI09266.1"/>
    <property type="molecule type" value="Genomic_DNA"/>
</dbReference>
<dbReference type="Proteomes" id="UP000000492">
    <property type="component" value="Chromosome"/>
</dbReference>
<dbReference type="eggNOG" id="ENOG502Z8HD">
    <property type="taxonomic scope" value="Bacteria"/>
</dbReference>